<reference evidence="2 3" key="1">
    <citation type="submission" date="2020-04" db="EMBL/GenBank/DDBJ databases">
        <title>Rhizobium sp. S-51 isolated from soil.</title>
        <authorList>
            <person name="Dahal R.H."/>
        </authorList>
    </citation>
    <scope>NUCLEOTIDE SEQUENCE [LARGE SCALE GENOMIC DNA]</scope>
    <source>
        <strain evidence="2 3">S-51</strain>
    </source>
</reference>
<evidence type="ECO:0000313" key="3">
    <source>
        <dbReference type="Proteomes" id="UP000541470"/>
    </source>
</evidence>
<dbReference type="AlphaFoldDB" id="A0A7Y0ASS2"/>
<comment type="caution">
    <text evidence="2">The sequence shown here is derived from an EMBL/GenBank/DDBJ whole genome shotgun (WGS) entry which is preliminary data.</text>
</comment>
<dbReference type="SMART" id="SM00460">
    <property type="entry name" value="TGc"/>
    <property type="match status" value="1"/>
</dbReference>
<proteinExistence type="predicted"/>
<dbReference type="Pfam" id="PF01841">
    <property type="entry name" value="Transglut_core"/>
    <property type="match status" value="1"/>
</dbReference>
<dbReference type="SUPFAM" id="SSF54001">
    <property type="entry name" value="Cysteine proteinases"/>
    <property type="match status" value="1"/>
</dbReference>
<feature type="domain" description="Transglutaminase-like" evidence="1">
    <location>
        <begin position="157"/>
        <end position="221"/>
    </location>
</feature>
<keyword evidence="3" id="KW-1185">Reference proteome</keyword>
<protein>
    <submittedName>
        <fullName evidence="2">Transglutaminase family protein</fullName>
    </submittedName>
</protein>
<dbReference type="Proteomes" id="UP000541470">
    <property type="component" value="Unassembled WGS sequence"/>
</dbReference>
<evidence type="ECO:0000259" key="1">
    <source>
        <dbReference type="SMART" id="SM00460"/>
    </source>
</evidence>
<dbReference type="InterPro" id="IPR013589">
    <property type="entry name" value="Bac_transglu_N"/>
</dbReference>
<dbReference type="PANTHER" id="PTHR33490">
    <property type="entry name" value="BLR5614 PROTEIN-RELATED"/>
    <property type="match status" value="1"/>
</dbReference>
<dbReference type="InterPro" id="IPR038765">
    <property type="entry name" value="Papain-like_cys_pep_sf"/>
</dbReference>
<dbReference type="InterPro" id="IPR002931">
    <property type="entry name" value="Transglutaminase-like"/>
</dbReference>
<dbReference type="RefSeq" id="WP_169586651.1">
    <property type="nucleotide sequence ID" value="NZ_JABBGK010000001.1"/>
</dbReference>
<dbReference type="PANTHER" id="PTHR33490:SF6">
    <property type="entry name" value="SLL1049 PROTEIN"/>
    <property type="match status" value="1"/>
</dbReference>
<gene>
    <name evidence="2" type="ORF">HHL25_01725</name>
</gene>
<evidence type="ECO:0000313" key="2">
    <source>
        <dbReference type="EMBL" id="NML72835.1"/>
    </source>
</evidence>
<dbReference type="EMBL" id="JABBGK010000001">
    <property type="protein sequence ID" value="NML72835.1"/>
    <property type="molecule type" value="Genomic_DNA"/>
</dbReference>
<dbReference type="Gene3D" id="3.10.620.30">
    <property type="match status" value="1"/>
</dbReference>
<name>A0A7Y0ASS2_9HYPH</name>
<dbReference type="Pfam" id="PF08379">
    <property type="entry name" value="Bact_transglu_N"/>
    <property type="match status" value="1"/>
</dbReference>
<accession>A0A7Y0ASS2</accession>
<sequence>MRLKITHTTHYRYEAPVLYSLQRLRLTPRSGPGQHVVSWNITVDGATVEAGFNDHFGNHIHLVSTEGESHEVCIQACGEVVTEDLAGVYGPHVGFTPLWLFLRDTPRTRAGKLVRDVVKDLSGEDPLSRMHDLMETLHKAIAYRPGKTDSETTAEQALEAGHGVCQDHAHAMIAAARTMAIPARYVSGYLKMDDAVEQSASHAWAEVHLPGLGWVGFDAANNHCPDARYVRIATGLCYADAAPVSGMRIGAAGEDLRVSVVVESRSQSQSQSQS</sequence>
<organism evidence="2 3">
    <name type="scientific">Rhizobium terricola</name>
    <dbReference type="NCBI Taxonomy" id="2728849"/>
    <lineage>
        <taxon>Bacteria</taxon>
        <taxon>Pseudomonadati</taxon>
        <taxon>Pseudomonadota</taxon>
        <taxon>Alphaproteobacteria</taxon>
        <taxon>Hyphomicrobiales</taxon>
        <taxon>Rhizobiaceae</taxon>
        <taxon>Rhizobium/Agrobacterium group</taxon>
        <taxon>Rhizobium</taxon>
    </lineage>
</organism>